<feature type="signal peptide" evidence="1">
    <location>
        <begin position="1"/>
        <end position="25"/>
    </location>
</feature>
<dbReference type="AlphaFoldDB" id="A0AAU7DH51"/>
<evidence type="ECO:0000313" key="2">
    <source>
        <dbReference type="EMBL" id="XBH17024.1"/>
    </source>
</evidence>
<feature type="chain" id="PRO_5043772720" evidence="1">
    <location>
        <begin position="26"/>
        <end position="740"/>
    </location>
</feature>
<evidence type="ECO:0000256" key="1">
    <source>
        <dbReference type="SAM" id="SignalP"/>
    </source>
</evidence>
<name>A0AAU7DH51_9BACT</name>
<protein>
    <submittedName>
        <fullName evidence="2">Uncharacterized protein</fullName>
    </submittedName>
</protein>
<proteinExistence type="predicted"/>
<accession>A0AAU7DH51</accession>
<sequence length="740" mass="79974">MTVPPRKVLWTCTFVACSLSAAALAQHMQEQPRDSNQRPYTNSVILQRGTHAQMMQRLHVVRQYALSNLRTNPRVTLGEAQLDFSPMLRNPKAVPNLAVRLQALPQHVQVQENTSDVSEVDQGLVIHHVLTYQILPGRCADAGIRAQLAAAGATCFARATPNERIAEYSRPGSPRYLANPERRQAAIAAFQQKSAATDAEVSQHVAALRKSLADPAQRAQIATKVGQAEAARMSSLSDDDLKEELINMSTQTVEETMFVPKLESSNYAHLQHNLTTVASPAEVAAAQQLMRGGAIDNASPAQFPKLLKVVPGSALHLTGSGQPRGDQSADLNMGPYYFLTGFTINHDYEWQWGVSISINWCVVGCTSTYGIQLNAGFNYAFGLRFPIEATLKYQTVVHPNNSAEAKLTSQFLPIEGDSNAFQQAGLDPSEWYNEQEIVAQVGANAGFSVNLPVLSNSQSFQVGVDFTQLLPAPYTGGRFQPPAPGAHGIDSPYVFNTIDLLGGLLDFGVVGGTVYPAVNVNLHSDSLQFTLNDELQKRSTTINSGQTVSLGDVAAQNGDYSHFSVGNPVYNLGFTVTPGLAPTVFVDIAVWSDQWQWPVWFPQLAISLPPGGMNFSCHAGTTCVMDFQPVYNAATGQVQDMSKERDVADRTLRGGKCQPNGPEGNYLCPVDGMLGLCKTMLQNSAVLSCGALIPTSTDQILRRGGCTEDAESGTYACPSGMMGLCGLYVKNKVVLSCRQK</sequence>
<dbReference type="EMBL" id="CP121196">
    <property type="protein sequence ID" value="XBH17024.1"/>
    <property type="molecule type" value="Genomic_DNA"/>
</dbReference>
<dbReference type="RefSeq" id="WP_348262256.1">
    <property type="nucleotide sequence ID" value="NZ_CP121196.1"/>
</dbReference>
<keyword evidence="1" id="KW-0732">Signal</keyword>
<reference evidence="2" key="1">
    <citation type="submission" date="2023-03" db="EMBL/GenBank/DDBJ databases">
        <title>Edaphobacter sp.</title>
        <authorList>
            <person name="Huber K.J."/>
            <person name="Papendorf J."/>
            <person name="Pilke C."/>
            <person name="Bunk B."/>
            <person name="Sproeer C."/>
            <person name="Pester M."/>
        </authorList>
    </citation>
    <scope>NUCLEOTIDE SEQUENCE</scope>
    <source>
        <strain evidence="2">DSM 110680</strain>
    </source>
</reference>
<gene>
    <name evidence="2" type="ORF">P8935_20930</name>
</gene>
<organism evidence="2">
    <name type="scientific">Telmatobacter sp. DSM 110680</name>
    <dbReference type="NCBI Taxonomy" id="3036704"/>
    <lineage>
        <taxon>Bacteria</taxon>
        <taxon>Pseudomonadati</taxon>
        <taxon>Acidobacteriota</taxon>
        <taxon>Terriglobia</taxon>
        <taxon>Terriglobales</taxon>
        <taxon>Acidobacteriaceae</taxon>
        <taxon>Telmatobacter</taxon>
    </lineage>
</organism>